<accession>A0A811Z0S2</accession>
<reference evidence="1" key="1">
    <citation type="submission" date="2020-12" db="EMBL/GenBank/DDBJ databases">
        <authorList>
            <consortium name="Molecular Ecology Group"/>
        </authorList>
    </citation>
    <scope>NUCLEOTIDE SEQUENCE</scope>
    <source>
        <strain evidence="1">TBG_1078</strain>
    </source>
</reference>
<gene>
    <name evidence="1" type="ORF">NYPRO_LOCUS16435</name>
</gene>
<comment type="caution">
    <text evidence="1">The sequence shown here is derived from an EMBL/GenBank/DDBJ whole genome shotgun (WGS) entry which is preliminary data.</text>
</comment>
<sequence>MLLVGCVRWGCQPDLAMSGDPGGRSQSQAIADGNQVPSCVFPVHLHPQPHPSCLQPTFHTKPCPELILASTLVEIIQSMGFKIRGTIKNFGGAGNQQLVSIVRSHSRATISIALAMILFFHYVEECVMVIGRRESILSPCWFSDKETKGSVTRYSGSALPHYCTKHGKINHVMVSIFVRYGW</sequence>
<evidence type="ECO:0000313" key="1">
    <source>
        <dbReference type="EMBL" id="CAD7683643.1"/>
    </source>
</evidence>
<dbReference type="Proteomes" id="UP000645828">
    <property type="component" value="Unassembled WGS sequence"/>
</dbReference>
<organism evidence="1 2">
    <name type="scientific">Nyctereutes procyonoides</name>
    <name type="common">Raccoon dog</name>
    <name type="synonym">Canis procyonoides</name>
    <dbReference type="NCBI Taxonomy" id="34880"/>
    <lineage>
        <taxon>Eukaryota</taxon>
        <taxon>Metazoa</taxon>
        <taxon>Chordata</taxon>
        <taxon>Craniata</taxon>
        <taxon>Vertebrata</taxon>
        <taxon>Euteleostomi</taxon>
        <taxon>Mammalia</taxon>
        <taxon>Eutheria</taxon>
        <taxon>Laurasiatheria</taxon>
        <taxon>Carnivora</taxon>
        <taxon>Caniformia</taxon>
        <taxon>Canidae</taxon>
        <taxon>Nyctereutes</taxon>
    </lineage>
</organism>
<dbReference type="AlphaFoldDB" id="A0A811Z0S2"/>
<keyword evidence="2" id="KW-1185">Reference proteome</keyword>
<proteinExistence type="predicted"/>
<name>A0A811Z0S2_NYCPR</name>
<evidence type="ECO:0000313" key="2">
    <source>
        <dbReference type="Proteomes" id="UP000645828"/>
    </source>
</evidence>
<dbReference type="EMBL" id="CAJHUB010000755">
    <property type="protein sequence ID" value="CAD7683643.1"/>
    <property type="molecule type" value="Genomic_DNA"/>
</dbReference>
<protein>
    <submittedName>
        <fullName evidence="1">(raccoon dog) hypothetical protein</fullName>
    </submittedName>
</protein>